<protein>
    <submittedName>
        <fullName evidence="2">Uncharacterized protein</fullName>
    </submittedName>
</protein>
<gene>
    <name evidence="2" type="ORF">GCM10010406_41700</name>
</gene>
<proteinExistence type="predicted"/>
<reference evidence="3" key="1">
    <citation type="journal article" date="2019" name="Int. J. Syst. Evol. Microbiol.">
        <title>The Global Catalogue of Microorganisms (GCM) 10K type strain sequencing project: providing services to taxonomists for standard genome sequencing and annotation.</title>
        <authorList>
            <consortium name="The Broad Institute Genomics Platform"/>
            <consortium name="The Broad Institute Genome Sequencing Center for Infectious Disease"/>
            <person name="Wu L."/>
            <person name="Ma J."/>
        </authorList>
    </citation>
    <scope>NUCLEOTIDE SEQUENCE [LARGE SCALE GENOMIC DNA]</scope>
    <source>
        <strain evidence="3">JCM 6307</strain>
    </source>
</reference>
<evidence type="ECO:0000256" key="1">
    <source>
        <dbReference type="SAM" id="MobiDB-lite"/>
    </source>
</evidence>
<comment type="caution">
    <text evidence="2">The sequence shown here is derived from an EMBL/GenBank/DDBJ whole genome shotgun (WGS) entry which is preliminary data.</text>
</comment>
<accession>A0ABP5ZP04</accession>
<name>A0ABP5ZP04_9ACTN</name>
<dbReference type="EMBL" id="BAAATA010000028">
    <property type="protein sequence ID" value="GAA2500829.1"/>
    <property type="molecule type" value="Genomic_DNA"/>
</dbReference>
<dbReference type="Proteomes" id="UP001501358">
    <property type="component" value="Unassembled WGS sequence"/>
</dbReference>
<dbReference type="RefSeq" id="WP_344384714.1">
    <property type="nucleotide sequence ID" value="NZ_BAAATA010000028.1"/>
</dbReference>
<evidence type="ECO:0000313" key="2">
    <source>
        <dbReference type="EMBL" id="GAA2500829.1"/>
    </source>
</evidence>
<feature type="compositionally biased region" description="Low complexity" evidence="1">
    <location>
        <begin position="23"/>
        <end position="46"/>
    </location>
</feature>
<organism evidence="2 3">
    <name type="scientific">Streptomyces thermolineatus</name>
    <dbReference type="NCBI Taxonomy" id="44033"/>
    <lineage>
        <taxon>Bacteria</taxon>
        <taxon>Bacillati</taxon>
        <taxon>Actinomycetota</taxon>
        <taxon>Actinomycetes</taxon>
        <taxon>Kitasatosporales</taxon>
        <taxon>Streptomycetaceae</taxon>
        <taxon>Streptomyces</taxon>
    </lineage>
</organism>
<sequence length="56" mass="5833">MSHDEALRRVRASTIPAPDPAVPAAGRAWTTRTAPTPQAAADLATARRARRGGGAR</sequence>
<feature type="region of interest" description="Disordered" evidence="1">
    <location>
        <begin position="1"/>
        <end position="56"/>
    </location>
</feature>
<keyword evidence="3" id="KW-1185">Reference proteome</keyword>
<evidence type="ECO:0000313" key="3">
    <source>
        <dbReference type="Proteomes" id="UP001501358"/>
    </source>
</evidence>
<feature type="compositionally biased region" description="Basic residues" evidence="1">
    <location>
        <begin position="47"/>
        <end position="56"/>
    </location>
</feature>